<sequence length="287" mass="33106">MYINIAEHLVKNDSKLTLNKIEKRKYNKYWQGNDDTNENSYWQGNNDTNENSYWQGNNDNNKMLNNNMNNDNMNNNENENENWVNNNNNYWVDTNAKEKDSNNSNNYDYNNESNKIEESKSNGIIKDKNISYSETINTNEIPEATNTLVATSTLISSDKFNNSYNNIPDNSNISIVDNPKDNNDSNMLSSGLGLILPLSLVIVITAVMYIYKSKLFNNKENESNKSSKNITQNEIIETNKDYSSLPSNDSVLSREEMSYEIINSYQNIFPYTEKLHKDEATKPVQNL</sequence>
<keyword evidence="2" id="KW-1133">Transmembrane helix</keyword>
<evidence type="ECO:0000256" key="1">
    <source>
        <dbReference type="SAM" id="MobiDB-lite"/>
    </source>
</evidence>
<feature type="compositionally biased region" description="Low complexity" evidence="1">
    <location>
        <begin position="66"/>
        <end position="89"/>
    </location>
</feature>
<dbReference type="Proteomes" id="UP000193920">
    <property type="component" value="Unassembled WGS sequence"/>
</dbReference>
<dbReference type="AlphaFoldDB" id="A0A1Y2E591"/>
<accession>A0A1Y2E591</accession>
<gene>
    <name evidence="3" type="ORF">LY90DRAFT_504722</name>
</gene>
<organism evidence="3 4">
    <name type="scientific">Neocallimastix californiae</name>
    <dbReference type="NCBI Taxonomy" id="1754190"/>
    <lineage>
        <taxon>Eukaryota</taxon>
        <taxon>Fungi</taxon>
        <taxon>Fungi incertae sedis</taxon>
        <taxon>Chytridiomycota</taxon>
        <taxon>Chytridiomycota incertae sedis</taxon>
        <taxon>Neocallimastigomycetes</taxon>
        <taxon>Neocallimastigales</taxon>
        <taxon>Neocallimastigaceae</taxon>
        <taxon>Neocallimastix</taxon>
    </lineage>
</organism>
<keyword evidence="2" id="KW-0472">Membrane</keyword>
<feature type="compositionally biased region" description="Low complexity" evidence="1">
    <location>
        <begin position="102"/>
        <end position="113"/>
    </location>
</feature>
<comment type="caution">
    <text evidence="3">The sequence shown here is derived from an EMBL/GenBank/DDBJ whole genome shotgun (WGS) entry which is preliminary data.</text>
</comment>
<protein>
    <submittedName>
        <fullName evidence="3">Uncharacterized protein</fullName>
    </submittedName>
</protein>
<name>A0A1Y2E591_9FUNG</name>
<reference evidence="3 4" key="1">
    <citation type="submission" date="2016-08" db="EMBL/GenBank/DDBJ databases">
        <title>A Parts List for Fungal Cellulosomes Revealed by Comparative Genomics.</title>
        <authorList>
            <consortium name="DOE Joint Genome Institute"/>
            <person name="Haitjema C.H."/>
            <person name="Gilmore S.P."/>
            <person name="Henske J.K."/>
            <person name="Solomon K.V."/>
            <person name="De Groot R."/>
            <person name="Kuo A."/>
            <person name="Mondo S.J."/>
            <person name="Salamov A.A."/>
            <person name="Labutti K."/>
            <person name="Zhao Z."/>
            <person name="Chiniquy J."/>
            <person name="Barry K."/>
            <person name="Brewer H.M."/>
            <person name="Purvine S.O."/>
            <person name="Wright A.T."/>
            <person name="Boxma B."/>
            <person name="Van Alen T."/>
            <person name="Hackstein J.H."/>
            <person name="Baker S.E."/>
            <person name="Grigoriev I.V."/>
            <person name="O'Malley M.A."/>
        </authorList>
    </citation>
    <scope>NUCLEOTIDE SEQUENCE [LARGE SCALE GENOMIC DNA]</scope>
    <source>
        <strain evidence="3 4">G1</strain>
    </source>
</reference>
<evidence type="ECO:0000256" key="2">
    <source>
        <dbReference type="SAM" id="Phobius"/>
    </source>
</evidence>
<dbReference type="EMBL" id="MCOG01000050">
    <property type="protein sequence ID" value="ORY66682.1"/>
    <property type="molecule type" value="Genomic_DNA"/>
</dbReference>
<feature type="transmembrane region" description="Helical" evidence="2">
    <location>
        <begin position="187"/>
        <end position="211"/>
    </location>
</feature>
<proteinExistence type="predicted"/>
<keyword evidence="4" id="KW-1185">Reference proteome</keyword>
<evidence type="ECO:0000313" key="4">
    <source>
        <dbReference type="Proteomes" id="UP000193920"/>
    </source>
</evidence>
<keyword evidence="2" id="KW-0812">Transmembrane</keyword>
<evidence type="ECO:0000313" key="3">
    <source>
        <dbReference type="EMBL" id="ORY66682.1"/>
    </source>
</evidence>
<feature type="region of interest" description="Disordered" evidence="1">
    <location>
        <begin position="66"/>
        <end position="114"/>
    </location>
</feature>